<evidence type="ECO:0000259" key="3">
    <source>
        <dbReference type="PROSITE" id="PS50110"/>
    </source>
</evidence>
<dbReference type="PROSITE" id="PS50110">
    <property type="entry name" value="RESPONSE_REGULATORY"/>
    <property type="match status" value="1"/>
</dbReference>
<keyword evidence="5" id="KW-1185">Reference proteome</keyword>
<dbReference type="InterPro" id="IPR011006">
    <property type="entry name" value="CheY-like_superfamily"/>
</dbReference>
<feature type="domain" description="Response regulatory" evidence="3">
    <location>
        <begin position="11"/>
        <end position="119"/>
    </location>
</feature>
<protein>
    <submittedName>
        <fullName evidence="4">CheY-like chemotaxis protein</fullName>
    </submittedName>
</protein>
<evidence type="ECO:0000256" key="2">
    <source>
        <dbReference type="PROSITE-ProRule" id="PRU00169"/>
    </source>
</evidence>
<dbReference type="InterPro" id="IPR001789">
    <property type="entry name" value="Sig_transdc_resp-reg_receiver"/>
</dbReference>
<comment type="caution">
    <text evidence="4">The sequence shown here is derived from an EMBL/GenBank/DDBJ whole genome shotgun (WGS) entry which is preliminary data.</text>
</comment>
<dbReference type="EMBL" id="JACHMJ010000001">
    <property type="protein sequence ID" value="MBB5842500.1"/>
    <property type="molecule type" value="Genomic_DNA"/>
</dbReference>
<reference evidence="4 5" key="1">
    <citation type="submission" date="2020-08" db="EMBL/GenBank/DDBJ databases">
        <title>Sequencing the genomes of 1000 actinobacteria strains.</title>
        <authorList>
            <person name="Klenk H.-P."/>
        </authorList>
    </citation>
    <scope>NUCLEOTIDE SEQUENCE [LARGE SCALE GENOMIC DNA]</scope>
    <source>
        <strain evidence="4 5">DSM 105784</strain>
    </source>
</reference>
<dbReference type="CDD" id="cd17546">
    <property type="entry name" value="REC_hyHK_CKI1_RcsC-like"/>
    <property type="match status" value="1"/>
</dbReference>
<dbReference type="GO" id="GO:0000160">
    <property type="term" value="P:phosphorelay signal transduction system"/>
    <property type="evidence" value="ECO:0007669"/>
    <property type="project" value="InterPro"/>
</dbReference>
<dbReference type="SMART" id="SM00448">
    <property type="entry name" value="REC"/>
    <property type="match status" value="1"/>
</dbReference>
<evidence type="ECO:0000313" key="4">
    <source>
        <dbReference type="EMBL" id="MBB5842500.1"/>
    </source>
</evidence>
<dbReference type="PANTHER" id="PTHR44591:SF3">
    <property type="entry name" value="RESPONSE REGULATORY DOMAIN-CONTAINING PROTEIN"/>
    <property type="match status" value="1"/>
</dbReference>
<dbReference type="PANTHER" id="PTHR44591">
    <property type="entry name" value="STRESS RESPONSE REGULATOR PROTEIN 1"/>
    <property type="match status" value="1"/>
</dbReference>
<name>A0A841AFF4_9MICO</name>
<dbReference type="SUPFAM" id="SSF52172">
    <property type="entry name" value="CheY-like"/>
    <property type="match status" value="1"/>
</dbReference>
<accession>A0A841AFF4</accession>
<evidence type="ECO:0000313" key="5">
    <source>
        <dbReference type="Proteomes" id="UP000536685"/>
    </source>
</evidence>
<dbReference type="InterPro" id="IPR050595">
    <property type="entry name" value="Bact_response_regulator"/>
</dbReference>
<keyword evidence="1 2" id="KW-0597">Phosphoprotein</keyword>
<dbReference type="Pfam" id="PF00072">
    <property type="entry name" value="Response_reg"/>
    <property type="match status" value="1"/>
</dbReference>
<dbReference type="RefSeq" id="WP_184233892.1">
    <property type="nucleotide sequence ID" value="NZ_JACHMJ010000001.1"/>
</dbReference>
<dbReference type="AlphaFoldDB" id="A0A841AFF4"/>
<feature type="modified residue" description="4-aspartylphosphate" evidence="2">
    <location>
        <position position="60"/>
    </location>
</feature>
<dbReference type="Proteomes" id="UP000536685">
    <property type="component" value="Unassembled WGS sequence"/>
</dbReference>
<organism evidence="4 5">
    <name type="scientific">Conyzicola lurida</name>
    <dbReference type="NCBI Taxonomy" id="1172621"/>
    <lineage>
        <taxon>Bacteria</taxon>
        <taxon>Bacillati</taxon>
        <taxon>Actinomycetota</taxon>
        <taxon>Actinomycetes</taxon>
        <taxon>Micrococcales</taxon>
        <taxon>Microbacteriaceae</taxon>
        <taxon>Conyzicola</taxon>
    </lineage>
</organism>
<proteinExistence type="predicted"/>
<gene>
    <name evidence="4" type="ORF">HD599_000823</name>
</gene>
<dbReference type="Gene3D" id="3.40.50.2300">
    <property type="match status" value="1"/>
</dbReference>
<evidence type="ECO:0000256" key="1">
    <source>
        <dbReference type="ARBA" id="ARBA00022553"/>
    </source>
</evidence>
<sequence length="125" mass="13961">MTDSIHDSRVRVLIVDDSEDQRHLLRRYFERAGCTVVVAATAEDAIVAYGEDIPDLAVIDLILPGMDGWELTLRLRTDNPDCAIAITSVLDEEDYPTAQAALPKPVTGAQIRQVLRDWVPKWTES</sequence>